<name>A0AAC8YKV7_AMIAI</name>
<accession>A0AAC8YKV7</accession>
<evidence type="ECO:0000256" key="5">
    <source>
        <dbReference type="ARBA" id="ARBA00022989"/>
    </source>
</evidence>
<dbReference type="Proteomes" id="UP000577697">
    <property type="component" value="Unassembled WGS sequence"/>
</dbReference>
<keyword evidence="11" id="KW-1185">Reference proteome</keyword>
<dbReference type="InterPro" id="IPR003370">
    <property type="entry name" value="Chromate_transpt"/>
</dbReference>
<comment type="subcellular location">
    <subcellularLocation>
        <location evidence="1">Cell membrane</location>
        <topology evidence="1">Multi-pass membrane protein</topology>
    </subcellularLocation>
</comment>
<proteinExistence type="inferred from homology"/>
<feature type="transmembrane region" description="Helical" evidence="7">
    <location>
        <begin position="91"/>
        <end position="115"/>
    </location>
</feature>
<dbReference type="EMBL" id="JACICB010000028">
    <property type="protein sequence ID" value="MBB3709367.1"/>
    <property type="molecule type" value="Genomic_DNA"/>
</dbReference>
<evidence type="ECO:0000256" key="1">
    <source>
        <dbReference type="ARBA" id="ARBA00004651"/>
    </source>
</evidence>
<dbReference type="PANTHER" id="PTHR43663:SF1">
    <property type="entry name" value="CHROMATE TRANSPORTER"/>
    <property type="match status" value="1"/>
</dbReference>
<dbReference type="Pfam" id="PF02417">
    <property type="entry name" value="Chromate_transp"/>
    <property type="match status" value="1"/>
</dbReference>
<feature type="transmembrane region" description="Helical" evidence="7">
    <location>
        <begin position="158"/>
        <end position="191"/>
    </location>
</feature>
<dbReference type="RefSeq" id="WP_067956233.1">
    <property type="nucleotide sequence ID" value="NZ_CP015005.1"/>
</dbReference>
<evidence type="ECO:0000256" key="7">
    <source>
        <dbReference type="SAM" id="Phobius"/>
    </source>
</evidence>
<organism evidence="8 10">
    <name type="scientific">Aminobacter aminovorans</name>
    <name type="common">Chelatobacter heintzii</name>
    <dbReference type="NCBI Taxonomy" id="83263"/>
    <lineage>
        <taxon>Bacteria</taxon>
        <taxon>Pseudomonadati</taxon>
        <taxon>Pseudomonadota</taxon>
        <taxon>Alphaproteobacteria</taxon>
        <taxon>Hyphomicrobiales</taxon>
        <taxon>Phyllobacteriaceae</taxon>
        <taxon>Aminobacter</taxon>
    </lineage>
</organism>
<sequence length="194" mass="20287">MTSIPDPVVEPQLLNAMRPAPGLGALFLACLKIGLLSFGGGLSGWLYQEFVLRNRWISDEDFASSLAISQMLPGANVVNLVICMGDDLRGLAGSIACVLGFLVGPFFAVIALSAVFDSLPDVTMLEAASNGVAYAALGLLLVICLKGVQRAMKFPPSLVVIAVVAIAVGLMKLPLIPVVLVVAPISVALAWRRS</sequence>
<dbReference type="GO" id="GO:0005886">
    <property type="term" value="C:plasma membrane"/>
    <property type="evidence" value="ECO:0007669"/>
    <property type="project" value="UniProtKB-SubCell"/>
</dbReference>
<evidence type="ECO:0000256" key="3">
    <source>
        <dbReference type="ARBA" id="ARBA00022475"/>
    </source>
</evidence>
<dbReference type="InterPro" id="IPR052518">
    <property type="entry name" value="CHR_Transporter"/>
</dbReference>
<evidence type="ECO:0000313" key="11">
    <source>
        <dbReference type="Proteomes" id="UP000577697"/>
    </source>
</evidence>
<keyword evidence="5 7" id="KW-1133">Transmembrane helix</keyword>
<keyword evidence="4 7" id="KW-0812">Transmembrane</keyword>
<comment type="similarity">
    <text evidence="2">Belongs to the chromate ion transporter (CHR) (TC 2.A.51) family.</text>
</comment>
<dbReference type="GO" id="GO:0015109">
    <property type="term" value="F:chromate transmembrane transporter activity"/>
    <property type="evidence" value="ECO:0007669"/>
    <property type="project" value="InterPro"/>
</dbReference>
<dbReference type="EMBL" id="CP015005">
    <property type="protein sequence ID" value="AMS40013.1"/>
    <property type="molecule type" value="Genomic_DNA"/>
</dbReference>
<evidence type="ECO:0000313" key="10">
    <source>
        <dbReference type="Proteomes" id="UP000075755"/>
    </source>
</evidence>
<dbReference type="Proteomes" id="UP000075755">
    <property type="component" value="Chromosome"/>
</dbReference>
<evidence type="ECO:0000313" key="8">
    <source>
        <dbReference type="EMBL" id="AMS40013.1"/>
    </source>
</evidence>
<evidence type="ECO:0000256" key="6">
    <source>
        <dbReference type="ARBA" id="ARBA00023136"/>
    </source>
</evidence>
<protein>
    <submittedName>
        <fullName evidence="9">Chromate transporter</fullName>
    </submittedName>
</protein>
<dbReference type="KEGG" id="aak:AA2016_1075"/>
<dbReference type="AlphaFoldDB" id="A0AAC8YKV7"/>
<keyword evidence="3" id="KW-1003">Cell membrane</keyword>
<keyword evidence="6 7" id="KW-0472">Membrane</keyword>
<evidence type="ECO:0000256" key="4">
    <source>
        <dbReference type="ARBA" id="ARBA00022692"/>
    </source>
</evidence>
<evidence type="ECO:0000256" key="2">
    <source>
        <dbReference type="ARBA" id="ARBA00005262"/>
    </source>
</evidence>
<evidence type="ECO:0000313" key="9">
    <source>
        <dbReference type="EMBL" id="MBB3709367.1"/>
    </source>
</evidence>
<feature type="transmembrane region" description="Helical" evidence="7">
    <location>
        <begin position="127"/>
        <end position="146"/>
    </location>
</feature>
<reference evidence="8 10" key="1">
    <citation type="submission" date="2016-03" db="EMBL/GenBank/DDBJ databases">
        <title>Complete genome of Aminobacter aminovorans KCTC 2477.</title>
        <authorList>
            <person name="Kim K.M."/>
        </authorList>
    </citation>
    <scope>NUCLEOTIDE SEQUENCE [LARGE SCALE GENOMIC DNA]</scope>
    <source>
        <strain evidence="8 10">KCTC 2477</strain>
    </source>
</reference>
<reference evidence="9 11" key="2">
    <citation type="submission" date="2020-08" db="EMBL/GenBank/DDBJ databases">
        <title>Genomic Encyclopedia of Type Strains, Phase IV (KMG-IV): sequencing the most valuable type-strain genomes for metagenomic binning, comparative biology and taxonomic classification.</title>
        <authorList>
            <person name="Goeker M."/>
        </authorList>
    </citation>
    <scope>NUCLEOTIDE SEQUENCE [LARGE SCALE GENOMIC DNA]</scope>
    <source>
        <strain evidence="9 11">DSM 10368</strain>
    </source>
</reference>
<gene>
    <name evidence="8" type="ORF">AA2016_1075</name>
    <name evidence="9" type="ORF">FHS67_005718</name>
</gene>
<dbReference type="PANTHER" id="PTHR43663">
    <property type="entry name" value="CHROMATE TRANSPORT PROTEIN-RELATED"/>
    <property type="match status" value="1"/>
</dbReference>
<feature type="transmembrane region" description="Helical" evidence="7">
    <location>
        <begin position="23"/>
        <end position="47"/>
    </location>
</feature>